<evidence type="ECO:0000259" key="1">
    <source>
        <dbReference type="Pfam" id="PF25991"/>
    </source>
</evidence>
<dbReference type="AlphaFoldDB" id="A0A8J3JL73"/>
<dbReference type="InterPro" id="IPR058776">
    <property type="entry name" value="KhtT-like_N"/>
</dbReference>
<protein>
    <recommendedName>
        <fullName evidence="1">Potassium/proton antiporter subunit KhtT-like N-terminal domain-containing protein</fullName>
    </recommendedName>
</protein>
<organism evidence="2 3">
    <name type="scientific">Catellatospora bangladeshensis</name>
    <dbReference type="NCBI Taxonomy" id="310355"/>
    <lineage>
        <taxon>Bacteria</taxon>
        <taxon>Bacillati</taxon>
        <taxon>Actinomycetota</taxon>
        <taxon>Actinomycetes</taxon>
        <taxon>Micromonosporales</taxon>
        <taxon>Micromonosporaceae</taxon>
        <taxon>Catellatospora</taxon>
    </lineage>
</organism>
<feature type="domain" description="Potassium/proton antiporter subunit KhtT-like N-terminal" evidence="1">
    <location>
        <begin position="4"/>
        <end position="68"/>
    </location>
</feature>
<dbReference type="RefSeq" id="WP_203744639.1">
    <property type="nucleotide sequence ID" value="NZ_BONF01000010.1"/>
</dbReference>
<dbReference type="Proteomes" id="UP000601223">
    <property type="component" value="Unassembled WGS sequence"/>
</dbReference>
<evidence type="ECO:0000313" key="2">
    <source>
        <dbReference type="EMBL" id="GIF80748.1"/>
    </source>
</evidence>
<name>A0A8J3JL73_9ACTN</name>
<accession>A0A8J3JL73</accession>
<reference evidence="2 3" key="1">
    <citation type="submission" date="2021-01" db="EMBL/GenBank/DDBJ databases">
        <title>Whole genome shotgun sequence of Catellatospora bangladeshensis NBRC 107357.</title>
        <authorList>
            <person name="Komaki H."/>
            <person name="Tamura T."/>
        </authorList>
    </citation>
    <scope>NUCLEOTIDE SEQUENCE [LARGE SCALE GENOMIC DNA]</scope>
    <source>
        <strain evidence="2 3">NBRC 107357</strain>
    </source>
</reference>
<evidence type="ECO:0000313" key="3">
    <source>
        <dbReference type="Proteomes" id="UP000601223"/>
    </source>
</evidence>
<keyword evidence="3" id="KW-1185">Reference proteome</keyword>
<gene>
    <name evidence="2" type="ORF">Cba03nite_20970</name>
</gene>
<proteinExistence type="predicted"/>
<comment type="caution">
    <text evidence="2">The sequence shown here is derived from an EMBL/GenBank/DDBJ whole genome shotgun (WGS) entry which is preliminary data.</text>
</comment>
<sequence>MTLIERAALPGIGVRFSLTTSDGRRLAIVCHHSGRRDLVVYPSPEAETATGSVSLTSHQAHDVAELLYTHAAAGTGRCCCQA</sequence>
<dbReference type="EMBL" id="BONF01000010">
    <property type="protein sequence ID" value="GIF80748.1"/>
    <property type="molecule type" value="Genomic_DNA"/>
</dbReference>
<dbReference type="Pfam" id="PF25991">
    <property type="entry name" value="KhtT_N"/>
    <property type="match status" value="1"/>
</dbReference>